<name>A0A840Q8X4_9PSEU</name>
<evidence type="ECO:0000313" key="2">
    <source>
        <dbReference type="EMBL" id="MBB5154895.1"/>
    </source>
</evidence>
<organism evidence="2 3">
    <name type="scientific">Saccharopolyspora phatthalungensis</name>
    <dbReference type="NCBI Taxonomy" id="664693"/>
    <lineage>
        <taxon>Bacteria</taxon>
        <taxon>Bacillati</taxon>
        <taxon>Actinomycetota</taxon>
        <taxon>Actinomycetes</taxon>
        <taxon>Pseudonocardiales</taxon>
        <taxon>Pseudonocardiaceae</taxon>
        <taxon>Saccharopolyspora</taxon>
    </lineage>
</organism>
<evidence type="ECO:0008006" key="4">
    <source>
        <dbReference type="Google" id="ProtNLM"/>
    </source>
</evidence>
<dbReference type="AlphaFoldDB" id="A0A840Q8X4"/>
<dbReference type="Gene3D" id="2.80.10.50">
    <property type="match status" value="1"/>
</dbReference>
<dbReference type="EMBL" id="JACHIW010000001">
    <property type="protein sequence ID" value="MBB5154895.1"/>
    <property type="molecule type" value="Genomic_DNA"/>
</dbReference>
<dbReference type="RefSeq" id="WP_184726329.1">
    <property type="nucleotide sequence ID" value="NZ_JACHIW010000001.1"/>
</dbReference>
<protein>
    <recommendedName>
        <fullName evidence="4">Ricin B lectin domain-containing protein</fullName>
    </recommendedName>
</protein>
<feature type="chain" id="PRO_5032572470" description="Ricin B lectin domain-containing protein" evidence="1">
    <location>
        <begin position="25"/>
        <end position="170"/>
    </location>
</feature>
<dbReference type="SUPFAM" id="SSF50370">
    <property type="entry name" value="Ricin B-like lectins"/>
    <property type="match status" value="1"/>
</dbReference>
<keyword evidence="1" id="KW-0732">Signal</keyword>
<evidence type="ECO:0000313" key="3">
    <source>
        <dbReference type="Proteomes" id="UP000584374"/>
    </source>
</evidence>
<dbReference type="InterPro" id="IPR035992">
    <property type="entry name" value="Ricin_B-like_lectins"/>
</dbReference>
<proteinExistence type="predicted"/>
<evidence type="ECO:0000256" key="1">
    <source>
        <dbReference type="SAM" id="SignalP"/>
    </source>
</evidence>
<gene>
    <name evidence="2" type="ORF">BJ970_002429</name>
</gene>
<comment type="caution">
    <text evidence="2">The sequence shown here is derived from an EMBL/GenBank/DDBJ whole genome shotgun (WGS) entry which is preliminary data.</text>
</comment>
<reference evidence="2 3" key="1">
    <citation type="submission" date="2020-08" db="EMBL/GenBank/DDBJ databases">
        <title>Sequencing the genomes of 1000 actinobacteria strains.</title>
        <authorList>
            <person name="Klenk H.-P."/>
        </authorList>
    </citation>
    <scope>NUCLEOTIDE SEQUENCE [LARGE SCALE GENOMIC DNA]</scope>
    <source>
        <strain evidence="2 3">DSM 45584</strain>
    </source>
</reference>
<feature type="signal peptide" evidence="1">
    <location>
        <begin position="1"/>
        <end position="24"/>
    </location>
</feature>
<dbReference type="PROSITE" id="PS50231">
    <property type="entry name" value="RICIN_B_LECTIN"/>
    <property type="match status" value="1"/>
</dbReference>
<dbReference type="Proteomes" id="UP000584374">
    <property type="component" value="Unassembled WGS sequence"/>
</dbReference>
<accession>A0A840Q8X4</accession>
<dbReference type="CDD" id="cd00161">
    <property type="entry name" value="beta-trefoil_Ricin-like"/>
    <property type="match status" value="1"/>
</dbReference>
<keyword evidence="3" id="KW-1185">Reference proteome</keyword>
<sequence length="170" mass="18361">MMRARWMLGALGALALALVPAAQAASAPADAGFETEITSSADGSRWAVFGDPVIKTVPFGAFGATEKWIIARQYDGSVTIRNKRTNQCAEANMWSARSVFVAPCAYGKQDQRWILEWRPAGVSIAPLIAKDMTVSVRDLHHPMGSWLTLESRGFGQTDSVSTGSVFRLNG</sequence>